<feature type="compositionally biased region" description="Basic and acidic residues" evidence="1">
    <location>
        <begin position="1167"/>
        <end position="1181"/>
    </location>
</feature>
<accession>A0A5J4WRT5</accession>
<evidence type="ECO:0000313" key="3">
    <source>
        <dbReference type="Proteomes" id="UP000324800"/>
    </source>
</evidence>
<feature type="region of interest" description="Disordered" evidence="1">
    <location>
        <begin position="563"/>
        <end position="591"/>
    </location>
</feature>
<dbReference type="EMBL" id="SNRW01001102">
    <property type="protein sequence ID" value="KAA6397794.1"/>
    <property type="molecule type" value="Genomic_DNA"/>
</dbReference>
<proteinExistence type="predicted"/>
<feature type="non-terminal residue" evidence="2">
    <location>
        <position position="1"/>
    </location>
</feature>
<feature type="compositionally biased region" description="Low complexity" evidence="1">
    <location>
        <begin position="102"/>
        <end position="111"/>
    </location>
</feature>
<name>A0A5J4WRT5_9EUKA</name>
<feature type="compositionally biased region" description="Polar residues" evidence="1">
    <location>
        <begin position="563"/>
        <end position="574"/>
    </location>
</feature>
<protein>
    <submittedName>
        <fullName evidence="2">Uncharacterized protein</fullName>
    </submittedName>
</protein>
<organism evidence="2 3">
    <name type="scientific">Streblomastix strix</name>
    <dbReference type="NCBI Taxonomy" id="222440"/>
    <lineage>
        <taxon>Eukaryota</taxon>
        <taxon>Metamonada</taxon>
        <taxon>Preaxostyla</taxon>
        <taxon>Oxymonadida</taxon>
        <taxon>Streblomastigidae</taxon>
        <taxon>Streblomastix</taxon>
    </lineage>
</organism>
<feature type="region of interest" description="Disordered" evidence="1">
    <location>
        <begin position="286"/>
        <end position="351"/>
    </location>
</feature>
<comment type="caution">
    <text evidence="2">The sequence shown here is derived from an EMBL/GenBank/DDBJ whole genome shotgun (WGS) entry which is preliminary data.</text>
</comment>
<evidence type="ECO:0000256" key="1">
    <source>
        <dbReference type="SAM" id="MobiDB-lite"/>
    </source>
</evidence>
<feature type="compositionally biased region" description="Low complexity" evidence="1">
    <location>
        <begin position="613"/>
        <end position="628"/>
    </location>
</feature>
<feature type="compositionally biased region" description="Basic and acidic residues" evidence="1">
    <location>
        <begin position="88"/>
        <end position="101"/>
    </location>
</feature>
<feature type="compositionally biased region" description="Acidic residues" evidence="1">
    <location>
        <begin position="315"/>
        <end position="351"/>
    </location>
</feature>
<feature type="region of interest" description="Disordered" evidence="1">
    <location>
        <begin position="1150"/>
        <end position="1186"/>
    </location>
</feature>
<dbReference type="Proteomes" id="UP000324800">
    <property type="component" value="Unassembled WGS sequence"/>
</dbReference>
<evidence type="ECO:0000313" key="2">
    <source>
        <dbReference type="EMBL" id="KAA6397794.1"/>
    </source>
</evidence>
<reference evidence="2 3" key="1">
    <citation type="submission" date="2019-03" db="EMBL/GenBank/DDBJ databases">
        <title>Single cell metagenomics reveals metabolic interactions within the superorganism composed of flagellate Streblomastix strix and complex community of Bacteroidetes bacteria on its surface.</title>
        <authorList>
            <person name="Treitli S.C."/>
            <person name="Kolisko M."/>
            <person name="Husnik F."/>
            <person name="Keeling P."/>
            <person name="Hampl V."/>
        </authorList>
    </citation>
    <scope>NUCLEOTIDE SEQUENCE [LARGE SCALE GENOMIC DNA]</scope>
    <source>
        <strain evidence="2">ST1C</strain>
    </source>
</reference>
<feature type="region of interest" description="Disordered" evidence="1">
    <location>
        <begin position="88"/>
        <end position="111"/>
    </location>
</feature>
<feature type="region of interest" description="Disordered" evidence="1">
    <location>
        <begin position="605"/>
        <end position="654"/>
    </location>
</feature>
<feature type="compositionally biased region" description="Polar residues" evidence="1">
    <location>
        <begin position="1150"/>
        <end position="1161"/>
    </location>
</feature>
<sequence length="1285" mass="146503">TPSTSPSPSSSQYPTPLLYRYHPGYYSQRLGKLRLRISHSRILSPLLSLPSLGRSLFQFIRAKQQIERGIEGKDGLRRRAIGAGRVKLEEEREEYEKKENQKQNNNNNGIQENEQENVQENGVQLNIENLGNDVIIQEYGNKQQQDDLSLLVLHDYTINQQRIDQQNNNDFSNPPSQSEQSIQINRLVVDPLFLDQLYLYNGQWISQIEGMKQSESDEQRNVAIQNVNQYFDRRDQEADEWKQKREKNKPILLNRIFLANTSTTLTIYPSFARPLFFEDYTKERIPGQRQRKNKNKRLNNEDQLMGRDWNGGIEQEQEYSGYDDDDEYGYEDEYDQQDEQEQNIDDQDDEYISQNESDQSIIEDNEDDSLDEVYPSHSIFTIIEKREKEREKERRRRAAQRAILIQEGKIKDQNNVHVRRRKMKQYQNEIIVDDKELFVLTLQEGEYFHKLLTNRINGDSNKRRGYIYDHVEQDDDIDIDQQAAQIRANKVQQQQHPSFCPATKPISISAAPPIAQQQYELNDGLPKIPVIDSNTQLFSSATCFVPSSSPFYSSECFQPNDPFNNKGVQTQSPFLQYPPIQPSSSTSSSVQQLELLQQAQQVLQTSPTPSLPIPQQIGQTQSSQQIIEQNKRMIQQRRSRSQSPSTNIDGGLNKALGPKRSNAISFAIALYNDCKGASLFETWIITAVPLPLLTLPPPIPTSHQIPHPLINNSFELPPNPRLQKNQPIQTLPSIIPIPLPISQQQEQMKRKKKSNNNNEDSDSMAIVLSTHYEQQQREQSIGGGRRAQKNVDGSINRSQNGILLRDGRYRTSRQSPYLSASFLLSILQQIILIRPQLGGFINLRDYFSKQQLITTAGWGDLVGSIQQQQSIHVTFAQKAKQNQPLLITTRKRPQPLLHSSPLSHAFAVINKNNTNNKTQTLSQSTSSPYFDISQSQIPSSIQSVPIDFQLQCFLPGHHSSILSLVQEDESQILFGSGQQNKVDDLYYYSQRTRTFVLPPPLPLLHRMWIMHTFAPDLTSSNQKKQVLGKKDDKQTLKIKQSNINNNSIVRKFELHIPIGTNTEQSPQIPSEIPDNYNQYIGGEYQSPKLPDSLSTTAVFVQFPFNTPFKDDTNFFLSTDRPDIILFPSTTITIPGLTSIEAERKTKPNIITINPKSPSKPQIRSKTKKDSKSKVTTEERQVPEASSHITLIVPNGGRSPHAYSVKVFISSIQLPFTQGPFSSFQTNNENEDDNFGIPVTKPGGTGQAKKLEAQVKGGTTFCVVNEIVVVFVEETLEEGAFLKEVI</sequence>
<gene>
    <name evidence="2" type="ORF">EZS28_006677</name>
</gene>